<proteinExistence type="predicted"/>
<feature type="non-terminal residue" evidence="1">
    <location>
        <position position="356"/>
    </location>
</feature>
<evidence type="ECO:0000313" key="1">
    <source>
        <dbReference type="EMBL" id="GAF68252.1"/>
    </source>
</evidence>
<protein>
    <recommendedName>
        <fullName evidence="2">DUF935 family protein</fullName>
    </recommendedName>
</protein>
<evidence type="ECO:0008006" key="2">
    <source>
        <dbReference type="Google" id="ProtNLM"/>
    </source>
</evidence>
<dbReference type="EMBL" id="BARS01008949">
    <property type="protein sequence ID" value="GAF68252.1"/>
    <property type="molecule type" value="Genomic_DNA"/>
</dbReference>
<dbReference type="AlphaFoldDB" id="X0RWX7"/>
<feature type="non-terminal residue" evidence="1">
    <location>
        <position position="1"/>
    </location>
</feature>
<name>X0RWX7_9ZZZZ</name>
<organism evidence="1">
    <name type="scientific">marine sediment metagenome</name>
    <dbReference type="NCBI Taxonomy" id="412755"/>
    <lineage>
        <taxon>unclassified sequences</taxon>
        <taxon>metagenomes</taxon>
        <taxon>ecological metagenomes</taxon>
    </lineage>
</organism>
<reference evidence="1" key="1">
    <citation type="journal article" date="2014" name="Front. Microbiol.">
        <title>High frequency of phylogenetically diverse reductive dehalogenase-homologous genes in deep subseafloor sedimentary metagenomes.</title>
        <authorList>
            <person name="Kawai M."/>
            <person name="Futagami T."/>
            <person name="Toyoda A."/>
            <person name="Takaki Y."/>
            <person name="Nishi S."/>
            <person name="Hori S."/>
            <person name="Arai W."/>
            <person name="Tsubouchi T."/>
            <person name="Morono Y."/>
            <person name="Uchiyama I."/>
            <person name="Ito T."/>
            <person name="Fujiyama A."/>
            <person name="Inagaki F."/>
            <person name="Takami H."/>
        </authorList>
    </citation>
    <scope>NUCLEOTIDE SEQUENCE</scope>
    <source>
        <strain evidence="1">Expedition CK06-06</strain>
    </source>
</reference>
<accession>X0RWX7</accession>
<comment type="caution">
    <text evidence="1">The sequence shown here is derived from an EMBL/GenBank/DDBJ whole genome shotgun (WGS) entry which is preliminary data.</text>
</comment>
<dbReference type="InterPro" id="IPR009279">
    <property type="entry name" value="Portal_Mu"/>
</dbReference>
<gene>
    <name evidence="1" type="ORF">S01H1_16949</name>
</gene>
<sequence length="356" mass="41057">SQDSVYAMVKYMKRLDPILSGFSDTRKNAVLSHKREITGEGPEKDFIVEMFKCFPDFQNTLRQMLQCIDVGYQPVQNIWEVIDGKFTITSPEPRHPDKFKFDEFDQTYMADKEGEFKPVSDIEFPVLTYKKEFGNKYGEGEFNNLYWYWFIKKNITVFWSIFSERATTPILIADLPPNIGEDQARIDSFINNISTAKSISVPPGVVFSFLQADSQKSIDTFEKFLDFLNKSMAICMLGQVDTSGVAISAASLARSQVQDLVRMDIMLADIRMLETFINDKIIKPAIDYNFNNVTDYPKWRMIIEKNITAEIIKILMDSGYKWIPSRFIQDRFGIITKEEIPEDDFLELPSAQSAQP</sequence>
<dbReference type="Pfam" id="PF06074">
    <property type="entry name" value="Portal_Mu"/>
    <property type="match status" value="1"/>
</dbReference>